<dbReference type="GO" id="GO:0004633">
    <property type="term" value="F:phosphopantothenoylcysteine decarboxylase activity"/>
    <property type="evidence" value="ECO:0007669"/>
    <property type="project" value="UniProtKB-EC"/>
</dbReference>
<keyword evidence="3" id="KW-0479">Metal-binding</keyword>
<evidence type="ECO:0000256" key="4">
    <source>
        <dbReference type="RuleBase" id="RU364078"/>
    </source>
</evidence>
<feature type="binding site" evidence="3">
    <location>
        <position position="345"/>
    </location>
    <ligand>
        <name>CTP</name>
        <dbReference type="ChEBI" id="CHEBI:37563"/>
    </ligand>
</feature>
<evidence type="ECO:0000313" key="7">
    <source>
        <dbReference type="EMBL" id="WMW64285.1"/>
    </source>
</evidence>
<feature type="domain" description="DNA/pantothenate metabolism flavoprotein C-terminal" evidence="6">
    <location>
        <begin position="205"/>
        <end position="416"/>
    </location>
</feature>
<dbReference type="SUPFAM" id="SSF52507">
    <property type="entry name" value="Homo-oligomeric flavin-containing Cys decarboxylases, HFCD"/>
    <property type="match status" value="1"/>
</dbReference>
<keyword evidence="3" id="KW-0511">Multifunctional enzyme</keyword>
<dbReference type="PANTHER" id="PTHR14359:SF6">
    <property type="entry name" value="PHOSPHOPANTOTHENOYLCYSTEINE DECARBOXYLASE"/>
    <property type="match status" value="1"/>
</dbReference>
<dbReference type="PANTHER" id="PTHR14359">
    <property type="entry name" value="HOMO-OLIGOMERIC FLAVIN CONTAINING CYS DECARBOXYLASE FAMILY"/>
    <property type="match status" value="1"/>
</dbReference>
<evidence type="ECO:0000256" key="1">
    <source>
        <dbReference type="ARBA" id="ARBA00022793"/>
    </source>
</evidence>
<dbReference type="Pfam" id="PF04127">
    <property type="entry name" value="DFP"/>
    <property type="match status" value="1"/>
</dbReference>
<sequence length="418" mass="44070">MDAHLAFTRFTGRRLHLGVCGSIAAYKAPDFVRMWRDAGMDAGVTLTDASRRFIAPLTFAALGASPVFTSMFAGGQPGGENAASPPSPDDDVFGHLMPGQSAHAFVIAPASASTMARLAHGLADDMLSAQALAFPGPLVIAPAMNPKMWANAATQENVATLRRRGHVVVEPGCGRTACMEEGQGRLADPRDIYLHGLRAASAQDMQGRRVLVTLGPTREQWDGVRYWTNPSSGTMGAAVAVALWLRGAEVQAVCGPGTPWLPMGIARHDVTGARQMFDVANALWDAMDAGVFTAAVADFSPVPLGPEKFKKAGAQDGFSVAFTPNPDILATLGNRKRDGQTVVGFAAETSGLAESMARKLVAKNADMIVGNLVGGTDAGFGSATNRVTVLAKGGEPEEWPVLPKPDVAWRIVDWLARR</sequence>
<keyword evidence="3" id="KW-0460">Magnesium</keyword>
<dbReference type="EC" id="6.3.2.5" evidence="3"/>
<dbReference type="InterPro" id="IPR035929">
    <property type="entry name" value="CoaB-like_sf"/>
</dbReference>
<dbReference type="Gene3D" id="3.40.50.10300">
    <property type="entry name" value="CoaB-like"/>
    <property type="match status" value="1"/>
</dbReference>
<evidence type="ECO:0000259" key="6">
    <source>
        <dbReference type="Pfam" id="PF04127"/>
    </source>
</evidence>
<proteinExistence type="inferred from homology"/>
<comment type="pathway">
    <text evidence="3 4">Cofactor biosynthesis; coenzyme A biosynthesis; CoA from (R)-pantothenate: step 3/5.</text>
</comment>
<accession>A0ABY9QXN6</accession>
<dbReference type="Gene3D" id="3.40.50.1950">
    <property type="entry name" value="Flavin prenyltransferase-like"/>
    <property type="match status" value="1"/>
</dbReference>
<comment type="pathway">
    <text evidence="3 4">Cofactor biosynthesis; coenzyme A biosynthesis; CoA from (R)-pantothenate: step 2/5.</text>
</comment>
<feature type="binding site" evidence="3">
    <location>
        <begin position="326"/>
        <end position="329"/>
    </location>
    <ligand>
        <name>CTP</name>
        <dbReference type="ChEBI" id="CHEBI:37563"/>
    </ligand>
</feature>
<feature type="region of interest" description="Phosphopantothenate--cysteine ligase" evidence="3">
    <location>
        <begin position="210"/>
        <end position="418"/>
    </location>
</feature>
<keyword evidence="1 3" id="KW-0210">Decarboxylase</keyword>
<reference evidence="7" key="1">
    <citation type="submission" date="2023-09" db="EMBL/GenBank/DDBJ databases">
        <authorList>
            <consortium name="CW5 consortium"/>
            <person name="Lu C.-W."/>
        </authorList>
    </citation>
    <scope>NUCLEOTIDE SEQUENCE</scope>
    <source>
        <strain evidence="7">KPS</strain>
    </source>
</reference>
<comment type="catalytic activity">
    <reaction evidence="3 4">
        <text>N-[(R)-4-phosphopantothenoyl]-L-cysteine + H(+) = (R)-4'-phosphopantetheine + CO2</text>
        <dbReference type="Rhea" id="RHEA:16793"/>
        <dbReference type="ChEBI" id="CHEBI:15378"/>
        <dbReference type="ChEBI" id="CHEBI:16526"/>
        <dbReference type="ChEBI" id="CHEBI:59458"/>
        <dbReference type="ChEBI" id="CHEBI:61723"/>
        <dbReference type="EC" id="4.1.1.36"/>
    </reaction>
</comment>
<protein>
    <recommendedName>
        <fullName evidence="3">Coenzyme A biosynthesis bifunctional protein CoaBC</fullName>
    </recommendedName>
    <alternativeName>
        <fullName evidence="3">DNA/pantothenate metabolism flavoprotein</fullName>
    </alternativeName>
    <alternativeName>
        <fullName evidence="3">Phosphopantothenoylcysteine synthetase/decarboxylase</fullName>
        <shortName evidence="3">PPCS-PPCDC</shortName>
    </alternativeName>
    <domain>
        <recommendedName>
            <fullName evidence="3">Phosphopantothenoylcysteine decarboxylase</fullName>
            <shortName evidence="3">PPC decarboxylase</shortName>
            <shortName evidence="3">PPC-DC</shortName>
            <ecNumber evidence="3">4.1.1.36</ecNumber>
        </recommendedName>
        <alternativeName>
            <fullName evidence="3">CoaC</fullName>
        </alternativeName>
    </domain>
    <domain>
        <recommendedName>
            <fullName evidence="3">Phosphopantothenate--cysteine ligase</fullName>
            <ecNumber evidence="3">6.3.2.5</ecNumber>
        </recommendedName>
        <alternativeName>
            <fullName evidence="3">CoaB</fullName>
        </alternativeName>
        <alternativeName>
            <fullName evidence="3">Phosphopantothenoylcysteine synthetase</fullName>
            <shortName evidence="3">PPC synthetase</shortName>
            <shortName evidence="3">PPC-S</shortName>
        </alternativeName>
    </domain>
</protein>
<comment type="similarity">
    <text evidence="3 4">In the N-terminal section; belongs to the HFCD (homo-oligomeric flavin containing Cys decarboxylase) superfamily.</text>
</comment>
<comment type="cofactor">
    <cofactor evidence="3">
        <name>FMN</name>
        <dbReference type="ChEBI" id="CHEBI:58210"/>
    </cofactor>
    <text evidence="3">Binds 1 FMN per subunit.</text>
</comment>
<name>A0ABY9QXN6_9BACT</name>
<comment type="cofactor">
    <cofactor evidence="3">
        <name>Mg(2+)</name>
        <dbReference type="ChEBI" id="CHEBI:18420"/>
    </cofactor>
</comment>
<evidence type="ECO:0000313" key="8">
    <source>
        <dbReference type="Proteomes" id="UP001180616"/>
    </source>
</evidence>
<dbReference type="GO" id="GO:0004632">
    <property type="term" value="F:phosphopantothenate--cysteine ligase activity"/>
    <property type="evidence" value="ECO:0007669"/>
    <property type="project" value="UniProtKB-EC"/>
</dbReference>
<keyword evidence="3 4" id="KW-0288">FMN</keyword>
<evidence type="ECO:0000259" key="5">
    <source>
        <dbReference type="Pfam" id="PF02441"/>
    </source>
</evidence>
<gene>
    <name evidence="3 7" type="primary">coaBC</name>
    <name evidence="7" type="ORF">KPS_002292</name>
</gene>
<comment type="caution">
    <text evidence="3">Lacks conserved residue(s) required for the propagation of feature annotation.</text>
</comment>
<dbReference type="EMBL" id="CP133659">
    <property type="protein sequence ID" value="WMW64285.1"/>
    <property type="molecule type" value="Genomic_DNA"/>
</dbReference>
<feature type="binding site" evidence="3">
    <location>
        <position position="308"/>
    </location>
    <ligand>
        <name>CTP</name>
        <dbReference type="ChEBI" id="CHEBI:37563"/>
    </ligand>
</feature>
<dbReference type="SUPFAM" id="SSF102645">
    <property type="entry name" value="CoaB-like"/>
    <property type="match status" value="1"/>
</dbReference>
<feature type="domain" description="Flavoprotein" evidence="5">
    <location>
        <begin position="14"/>
        <end position="174"/>
    </location>
</feature>
<keyword evidence="8" id="KW-1185">Reference proteome</keyword>
<keyword evidence="2 3" id="KW-0456">Lyase</keyword>
<comment type="catalytic activity">
    <reaction evidence="3 4">
        <text>(R)-4'-phosphopantothenate + L-cysteine + CTP = N-[(R)-4-phosphopantothenoyl]-L-cysteine + CMP + diphosphate + H(+)</text>
        <dbReference type="Rhea" id="RHEA:19397"/>
        <dbReference type="ChEBI" id="CHEBI:10986"/>
        <dbReference type="ChEBI" id="CHEBI:15378"/>
        <dbReference type="ChEBI" id="CHEBI:33019"/>
        <dbReference type="ChEBI" id="CHEBI:35235"/>
        <dbReference type="ChEBI" id="CHEBI:37563"/>
        <dbReference type="ChEBI" id="CHEBI:59458"/>
        <dbReference type="ChEBI" id="CHEBI:60377"/>
        <dbReference type="EC" id="6.3.2.5"/>
    </reaction>
</comment>
<comment type="similarity">
    <text evidence="3 4">In the C-terminal section; belongs to the PPC synthetase family.</text>
</comment>
<dbReference type="NCBIfam" id="TIGR00521">
    <property type="entry name" value="coaBC_dfp"/>
    <property type="match status" value="1"/>
</dbReference>
<dbReference type="InterPro" id="IPR007085">
    <property type="entry name" value="DNA/pantothenate-metab_flavo_C"/>
</dbReference>
<dbReference type="Pfam" id="PF02441">
    <property type="entry name" value="Flavoprotein"/>
    <property type="match status" value="1"/>
</dbReference>
<dbReference type="EC" id="4.1.1.36" evidence="3"/>
<evidence type="ECO:0000256" key="2">
    <source>
        <dbReference type="ARBA" id="ARBA00023239"/>
    </source>
</evidence>
<comment type="function">
    <text evidence="4">Catalyzes two steps in the biosynthesis of coenzyme A. In the first step cysteine is conjugated to 4'-phosphopantothenate to form 4-phosphopantothenoylcysteine, in the latter compound is decarboxylated to form 4'-phosphopantotheine.</text>
</comment>
<dbReference type="Proteomes" id="UP001180616">
    <property type="component" value="Chromosome"/>
</dbReference>
<dbReference type="RefSeq" id="WP_309540385.1">
    <property type="nucleotide sequence ID" value="NZ_CP133659.1"/>
</dbReference>
<organism evidence="7 8">
    <name type="scientific">Nitratidesulfovibrio liaohensis</name>
    <dbReference type="NCBI Taxonomy" id="2604158"/>
    <lineage>
        <taxon>Bacteria</taxon>
        <taxon>Pseudomonadati</taxon>
        <taxon>Thermodesulfobacteriota</taxon>
        <taxon>Desulfovibrionia</taxon>
        <taxon>Desulfovibrionales</taxon>
        <taxon>Desulfovibrionaceae</taxon>
        <taxon>Nitratidesulfovibrio</taxon>
    </lineage>
</organism>
<dbReference type="HAMAP" id="MF_02225">
    <property type="entry name" value="CoaBC"/>
    <property type="match status" value="1"/>
</dbReference>
<keyword evidence="3 4" id="KW-0436">Ligase</keyword>
<dbReference type="InterPro" id="IPR003382">
    <property type="entry name" value="Flavoprotein"/>
</dbReference>
<feature type="binding site" evidence="3">
    <location>
        <position position="359"/>
    </location>
    <ligand>
        <name>CTP</name>
        <dbReference type="ChEBI" id="CHEBI:37563"/>
    </ligand>
</feature>
<feature type="active site" description="Proton donor" evidence="3">
    <location>
        <position position="178"/>
    </location>
</feature>
<dbReference type="InterPro" id="IPR005252">
    <property type="entry name" value="CoaBC"/>
</dbReference>
<feature type="binding site" evidence="3">
    <location>
        <position position="363"/>
    </location>
    <ligand>
        <name>CTP</name>
        <dbReference type="ChEBI" id="CHEBI:37563"/>
    </ligand>
</feature>
<feature type="binding site" evidence="3">
    <location>
        <position position="298"/>
    </location>
    <ligand>
        <name>CTP</name>
        <dbReference type="ChEBI" id="CHEBI:37563"/>
    </ligand>
</feature>
<feature type="region of interest" description="Phosphopantothenoylcysteine decarboxylase" evidence="3">
    <location>
        <begin position="1"/>
        <end position="209"/>
    </location>
</feature>
<dbReference type="InterPro" id="IPR036551">
    <property type="entry name" value="Flavin_trans-like"/>
</dbReference>
<comment type="function">
    <text evidence="3">Catalyzes two sequential steps in the biosynthesis of coenzyme A. In the first step cysteine is conjugated to 4'-phosphopantothenate to form 4-phosphopantothenoylcysteine. In the second step the latter compound is decarboxylated to form 4'-phosphopantotheine.</text>
</comment>
<keyword evidence="3 4" id="KW-0285">Flavoprotein</keyword>
<evidence type="ECO:0000256" key="3">
    <source>
        <dbReference type="HAMAP-Rule" id="MF_02225"/>
    </source>
</evidence>